<sequence length="36" mass="3630">LAQALPSLTSLTELNLGENNLGPDGARALAQALPSL</sequence>
<dbReference type="SMART" id="SM00368">
    <property type="entry name" value="LRR_RI"/>
    <property type="match status" value="1"/>
</dbReference>
<dbReference type="Proteomes" id="UP000265618">
    <property type="component" value="Unassembled WGS sequence"/>
</dbReference>
<dbReference type="EMBL" id="BDIP01010275">
    <property type="protein sequence ID" value="GIQ92688.1"/>
    <property type="molecule type" value="Genomic_DNA"/>
</dbReference>
<name>A0A9K3DBE3_9EUKA</name>
<feature type="non-terminal residue" evidence="1">
    <location>
        <position position="36"/>
    </location>
</feature>
<feature type="non-terminal residue" evidence="1">
    <location>
        <position position="1"/>
    </location>
</feature>
<accession>A0A9K3DBE3</accession>
<organism evidence="1 2">
    <name type="scientific">Kipferlia bialata</name>
    <dbReference type="NCBI Taxonomy" id="797122"/>
    <lineage>
        <taxon>Eukaryota</taxon>
        <taxon>Metamonada</taxon>
        <taxon>Carpediemonas-like organisms</taxon>
        <taxon>Kipferlia</taxon>
    </lineage>
</organism>
<proteinExistence type="predicted"/>
<evidence type="ECO:0000313" key="2">
    <source>
        <dbReference type="Proteomes" id="UP000265618"/>
    </source>
</evidence>
<dbReference type="AlphaFoldDB" id="A0A9K3DBE3"/>
<dbReference type="InterPro" id="IPR001611">
    <property type="entry name" value="Leu-rich_rpt"/>
</dbReference>
<reference evidence="1 2" key="1">
    <citation type="journal article" date="2018" name="PLoS ONE">
        <title>The draft genome of Kipferlia bialata reveals reductive genome evolution in fornicate parasites.</title>
        <authorList>
            <person name="Tanifuji G."/>
            <person name="Takabayashi S."/>
            <person name="Kume K."/>
            <person name="Takagi M."/>
            <person name="Nakayama T."/>
            <person name="Kamikawa R."/>
            <person name="Inagaki Y."/>
            <person name="Hashimoto T."/>
        </authorList>
    </citation>
    <scope>NUCLEOTIDE SEQUENCE [LARGE SCALE GENOMIC DNA]</scope>
    <source>
        <strain evidence="1">NY0173</strain>
    </source>
</reference>
<dbReference type="Pfam" id="PF13516">
    <property type="entry name" value="LRR_6"/>
    <property type="match status" value="1"/>
</dbReference>
<dbReference type="Gene3D" id="3.80.10.10">
    <property type="entry name" value="Ribonuclease Inhibitor"/>
    <property type="match status" value="1"/>
</dbReference>
<protein>
    <submittedName>
        <fullName evidence="1">Uncharacterized protein</fullName>
    </submittedName>
</protein>
<keyword evidence="2" id="KW-1185">Reference proteome</keyword>
<gene>
    <name evidence="1" type="ORF">KIPB_016601</name>
</gene>
<dbReference type="SUPFAM" id="SSF52047">
    <property type="entry name" value="RNI-like"/>
    <property type="match status" value="1"/>
</dbReference>
<dbReference type="InterPro" id="IPR032675">
    <property type="entry name" value="LRR_dom_sf"/>
</dbReference>
<comment type="caution">
    <text evidence="1">The sequence shown here is derived from an EMBL/GenBank/DDBJ whole genome shotgun (WGS) entry which is preliminary data.</text>
</comment>
<evidence type="ECO:0000313" key="1">
    <source>
        <dbReference type="EMBL" id="GIQ92688.1"/>
    </source>
</evidence>